<sequence>MSPETTFIWIRIRKSCKAPDPFPGVSEIEWVNLLFGSSRCQFCGHKGVLRIEFLLHKRICYACVKLHGVSKGRFKQAFPGRDKWILDLVLPTSGGHQTGHTRYYNKREIELVLQRVEACRGKAELQEYVKKRREHLDKLIEHQRLCSQWTYSDRRSQELDAQNVQEARYQAVKSHLEAMGFTPDDLETVKHHELVSKDKPLTSAAWARIKKEVVAFVREVRIRRLLRSKDELPFVASRCDLISQCFYAFKHALGPAEWLQLPSIEGIWQLPSMRQIVGLPDDVAVPEQGLVTVATVRLAEEIGNLIGRIKESVEVKYTWLADGRGVPLVFRFWLGTGGSEKAAAHEVPSFDKHYIWRGPATVQARCNLCRQVCTSASALLRHITGPCSLLSDKYQELQDIDWDPSDCYLFALFRSSTATGLVHASGLDLFTATADEMDERGRFFVCTRCVPPTKPAFEGTWRECIMHAFEVRSSYDWFPLHENTYDPAVENPVFEMIDEGNGEEGWPPRKDQRKCWSCSHCSANIEELWTRETVVGHLKDVHNISEAHVPKDFFYAAVDERSANQLEQDSDASTP</sequence>
<name>A0ABR3ENG2_9AGAR</name>
<dbReference type="Proteomes" id="UP001465976">
    <property type="component" value="Unassembled WGS sequence"/>
</dbReference>
<organism evidence="1 2">
    <name type="scientific">Marasmius crinis-equi</name>
    <dbReference type="NCBI Taxonomy" id="585013"/>
    <lineage>
        <taxon>Eukaryota</taxon>
        <taxon>Fungi</taxon>
        <taxon>Dikarya</taxon>
        <taxon>Basidiomycota</taxon>
        <taxon>Agaricomycotina</taxon>
        <taxon>Agaricomycetes</taxon>
        <taxon>Agaricomycetidae</taxon>
        <taxon>Agaricales</taxon>
        <taxon>Marasmiineae</taxon>
        <taxon>Marasmiaceae</taxon>
        <taxon>Marasmius</taxon>
    </lineage>
</organism>
<dbReference type="EMBL" id="JBAHYK010002798">
    <property type="protein sequence ID" value="KAL0564412.1"/>
    <property type="molecule type" value="Genomic_DNA"/>
</dbReference>
<accession>A0ABR3ENG2</accession>
<gene>
    <name evidence="1" type="ORF">V5O48_017632</name>
</gene>
<protein>
    <submittedName>
        <fullName evidence="1">Uncharacterized protein</fullName>
    </submittedName>
</protein>
<comment type="caution">
    <text evidence="1">The sequence shown here is derived from an EMBL/GenBank/DDBJ whole genome shotgun (WGS) entry which is preliminary data.</text>
</comment>
<evidence type="ECO:0000313" key="1">
    <source>
        <dbReference type="EMBL" id="KAL0564412.1"/>
    </source>
</evidence>
<keyword evidence="2" id="KW-1185">Reference proteome</keyword>
<proteinExistence type="predicted"/>
<reference evidence="1 2" key="1">
    <citation type="submission" date="2024-02" db="EMBL/GenBank/DDBJ databases">
        <title>A draft genome for the cacao thread blight pathogen Marasmius crinis-equi.</title>
        <authorList>
            <person name="Cohen S.P."/>
            <person name="Baruah I.K."/>
            <person name="Amoako-Attah I."/>
            <person name="Bukari Y."/>
            <person name="Meinhardt L.W."/>
            <person name="Bailey B.A."/>
        </authorList>
    </citation>
    <scope>NUCLEOTIDE SEQUENCE [LARGE SCALE GENOMIC DNA]</scope>
    <source>
        <strain evidence="1 2">GH-76</strain>
    </source>
</reference>
<evidence type="ECO:0000313" key="2">
    <source>
        <dbReference type="Proteomes" id="UP001465976"/>
    </source>
</evidence>